<comment type="catalytic activity">
    <reaction evidence="11 12">
        <text>an alpha-D-Man-(1-&gt;3)-[alpha-D-Man-(1-&gt;6)]-beta-D-Man-(1-&gt;4)-beta-D-GlcNAc-(1-&gt;4)-alpha-D-GlcNAc-diphospho-di-trans,poly-cis-dolichol + 2 GDP-alpha-D-mannose = an alpha-D-Man-(1-&gt;2)-alpha-D-Man-(1-&gt;2)-alpha-D-Man-(1-&gt;3)-[alpha-D-Man-(1-&gt;6)]-beta-D-Man-(1-&gt;4)-beta-D-GlcNAc-(1-&gt;4)-alpha-D-GlcNAc-diphospho-di-trans,poly-cis-dolichol + 2 GDP + 2 H(+)</text>
        <dbReference type="Rhea" id="RHEA:29523"/>
        <dbReference type="Rhea" id="RHEA-COMP:19515"/>
        <dbReference type="Rhea" id="RHEA-COMP:19516"/>
        <dbReference type="ChEBI" id="CHEBI:15378"/>
        <dbReference type="ChEBI" id="CHEBI:57527"/>
        <dbReference type="ChEBI" id="CHEBI:58189"/>
        <dbReference type="ChEBI" id="CHEBI:132511"/>
        <dbReference type="ChEBI" id="CHEBI:132515"/>
        <dbReference type="EC" id="2.4.1.131"/>
    </reaction>
    <physiologicalReaction direction="left-to-right" evidence="11 12">
        <dbReference type="Rhea" id="RHEA:29524"/>
    </physiologicalReaction>
</comment>
<feature type="domain" description="Glycosyl transferase family 1" evidence="13">
    <location>
        <begin position="330"/>
        <end position="493"/>
    </location>
</feature>
<dbReference type="UniPathway" id="UPA00378"/>
<keyword evidence="16" id="KW-1185">Reference proteome</keyword>
<dbReference type="OrthoDB" id="2276068at2759"/>
<evidence type="ECO:0000313" key="16">
    <source>
        <dbReference type="Proteomes" id="UP000193719"/>
    </source>
</evidence>
<dbReference type="PANTHER" id="PTHR45919:SF1">
    <property type="entry name" value="GDP-MAN:MAN(3)GLCNAC(2)-PP-DOL ALPHA-1,2-MANNOSYLTRANSFERASE"/>
    <property type="match status" value="1"/>
</dbReference>
<dbReference type="EMBL" id="MCFH01000040">
    <property type="protein sequence ID" value="ORX45361.1"/>
    <property type="molecule type" value="Genomic_DNA"/>
</dbReference>
<dbReference type="AlphaFoldDB" id="A0A1Y1V1V1"/>
<name>A0A1Y1V1V1_9FUNG</name>
<evidence type="ECO:0000259" key="13">
    <source>
        <dbReference type="Pfam" id="PF00534"/>
    </source>
</evidence>
<evidence type="ECO:0000256" key="2">
    <source>
        <dbReference type="ARBA" id="ARBA00004922"/>
    </source>
</evidence>
<dbReference type="STRING" id="1754191.A0A1Y1V1V1"/>
<comment type="pathway">
    <text evidence="2 12">Protein modification; protein glycosylation.</text>
</comment>
<dbReference type="CDD" id="cd03806">
    <property type="entry name" value="GT4_ALG11-like"/>
    <property type="match status" value="1"/>
</dbReference>
<dbReference type="PANTHER" id="PTHR45919">
    <property type="entry name" value="GDP-MAN:MAN(3)GLCNAC(2)-PP-DOL ALPHA-1,2-MANNOSYLTRANSFERASE"/>
    <property type="match status" value="1"/>
</dbReference>
<feature type="domain" description="ALG11 mannosyltransferase N-terminal" evidence="14">
    <location>
        <begin position="98"/>
        <end position="304"/>
    </location>
</feature>
<keyword evidence="7 12" id="KW-0812">Transmembrane</keyword>
<evidence type="ECO:0000259" key="14">
    <source>
        <dbReference type="Pfam" id="PF15924"/>
    </source>
</evidence>
<evidence type="ECO:0000256" key="1">
    <source>
        <dbReference type="ARBA" id="ARBA00004389"/>
    </source>
</evidence>
<keyword evidence="9 12" id="KW-1133">Transmembrane helix</keyword>
<evidence type="ECO:0000256" key="6">
    <source>
        <dbReference type="ARBA" id="ARBA00022679"/>
    </source>
</evidence>
<evidence type="ECO:0000313" key="15">
    <source>
        <dbReference type="EMBL" id="ORX45361.1"/>
    </source>
</evidence>
<keyword evidence="8 12" id="KW-0256">Endoplasmic reticulum</keyword>
<organism evidence="15 16">
    <name type="scientific">Piromyces finnis</name>
    <dbReference type="NCBI Taxonomy" id="1754191"/>
    <lineage>
        <taxon>Eukaryota</taxon>
        <taxon>Fungi</taxon>
        <taxon>Fungi incertae sedis</taxon>
        <taxon>Chytridiomycota</taxon>
        <taxon>Chytridiomycota incertae sedis</taxon>
        <taxon>Neocallimastigomycetes</taxon>
        <taxon>Neocallimastigales</taxon>
        <taxon>Neocallimastigaceae</taxon>
        <taxon>Piromyces</taxon>
    </lineage>
</organism>
<gene>
    <name evidence="15" type="ORF">BCR36DRAFT_333132</name>
</gene>
<proteinExistence type="inferred from homology"/>
<evidence type="ECO:0000256" key="4">
    <source>
        <dbReference type="ARBA" id="ARBA00022018"/>
    </source>
</evidence>
<keyword evidence="5 12" id="KW-0328">Glycosyltransferase</keyword>
<evidence type="ECO:0000256" key="7">
    <source>
        <dbReference type="ARBA" id="ARBA00022692"/>
    </source>
</evidence>
<sequence>MNNLIQYLENIIKELLIILIILIITLIIGIIVLVILVPTKREEIKKLIEKSDDNFVIRSNKDGTSKLVFKILNKQFSIKVPNRDAKIKELIKKNEKIKVAFFHPFCYSGGGGERVLWVAIDTILRKYKNFHVSIYMKETDLSKKEILEKIKNQFNLTIPENEINFIQLKTWKLTVAETYPVVRLLFQNIFSIITGLEGLLKYKPDIFIETVGFGFLNPIAKIFFRCHVVSYVHYPTISQDMIERVVNRVEDVTNSQTITSNSFLSNLKFIYYLIMLRLYSEVGVYTDAVMTNSSWTNNHILKLWKVPEKTTIVYPPCDSSYLSSFDITSKRERQIISIAQFRPEKAHHIQIEAYAKLLEKHPEYRSDPSKIAKLVVIGGCRNENDEKIVENLKSLVKKYNLDGFVSILTNLPYKDLCEYLKTSLIGIHTMKDEHFGISNIEFMASGLIILANKSAGPLLDIVVPDENGNKTGFLASTVEEYADCLFEILEMNEEEVIKLRTCARNHVQKKFSIEKFEQDFLDALLKGL</sequence>
<evidence type="ECO:0000256" key="10">
    <source>
        <dbReference type="ARBA" id="ARBA00023136"/>
    </source>
</evidence>
<dbReference type="Proteomes" id="UP000193719">
    <property type="component" value="Unassembled WGS sequence"/>
</dbReference>
<dbReference type="GO" id="GO:0004377">
    <property type="term" value="F:GDP-Man:Man(3)GlcNAc(2)-PP-Dol alpha-1,2-mannosyltransferase activity"/>
    <property type="evidence" value="ECO:0007669"/>
    <property type="project" value="UniProtKB-UniRule"/>
</dbReference>
<dbReference type="InterPro" id="IPR038013">
    <property type="entry name" value="ALG11"/>
</dbReference>
<dbReference type="Pfam" id="PF00534">
    <property type="entry name" value="Glycos_transf_1"/>
    <property type="match status" value="1"/>
</dbReference>
<dbReference type="EC" id="2.4.1.131" evidence="3 12"/>
<protein>
    <recommendedName>
        <fullName evidence="4 12">GDP-Man:Man(3)GlcNAc(2)-PP-Dol alpha-1,2-mannosyltransferase</fullName>
        <ecNumber evidence="3 12">2.4.1.131</ecNumber>
    </recommendedName>
</protein>
<reference evidence="15 16" key="1">
    <citation type="submission" date="2016-08" db="EMBL/GenBank/DDBJ databases">
        <title>Genomes of anaerobic fungi encode conserved fungal cellulosomes for biomass hydrolysis.</title>
        <authorList>
            <consortium name="DOE Joint Genome Institute"/>
            <person name="Haitjema C.H."/>
            <person name="Gilmore S.P."/>
            <person name="Henske J.K."/>
            <person name="Solomon K.V."/>
            <person name="De Groot R."/>
            <person name="Kuo A."/>
            <person name="Mondo S.J."/>
            <person name="Salamov A.A."/>
            <person name="Labutti K."/>
            <person name="Zhao Z."/>
            <person name="Chiniquy J."/>
            <person name="Barry K."/>
            <person name="Brewer H.M."/>
            <person name="Purvine S.O."/>
            <person name="Wright A.T."/>
            <person name="Boxma B."/>
            <person name="Van Alen T."/>
            <person name="Hackstein J.H."/>
            <person name="Baker S.E."/>
            <person name="Grigoriev I.V."/>
            <person name="O'Malley M.A."/>
        </authorList>
    </citation>
    <scope>NUCLEOTIDE SEQUENCE [LARGE SCALE GENOMIC DNA]</scope>
    <source>
        <strain evidence="16">finn</strain>
    </source>
</reference>
<dbReference type="GO" id="GO:0006488">
    <property type="term" value="P:dolichol-linked oligosaccharide biosynthetic process"/>
    <property type="evidence" value="ECO:0007669"/>
    <property type="project" value="EnsemblFungi"/>
</dbReference>
<feature type="transmembrane region" description="Helical" evidence="12">
    <location>
        <begin position="15"/>
        <end position="37"/>
    </location>
</feature>
<reference evidence="15 16" key="2">
    <citation type="submission" date="2016-08" db="EMBL/GenBank/DDBJ databases">
        <title>Pervasive Adenine N6-methylation of Active Genes in Fungi.</title>
        <authorList>
            <consortium name="DOE Joint Genome Institute"/>
            <person name="Mondo S.J."/>
            <person name="Dannebaum R.O."/>
            <person name="Kuo R.C."/>
            <person name="Labutti K."/>
            <person name="Haridas S."/>
            <person name="Kuo A."/>
            <person name="Salamov A."/>
            <person name="Ahrendt S.R."/>
            <person name="Lipzen A."/>
            <person name="Sullivan W."/>
            <person name="Andreopoulos W.B."/>
            <person name="Clum A."/>
            <person name="Lindquist E."/>
            <person name="Daum C."/>
            <person name="Ramamoorthy G.K."/>
            <person name="Gryganskyi A."/>
            <person name="Culley D."/>
            <person name="Magnuson J.K."/>
            <person name="James T.Y."/>
            <person name="O'Malley M.A."/>
            <person name="Stajich J.E."/>
            <person name="Spatafora J.W."/>
            <person name="Visel A."/>
            <person name="Grigoriev I.V."/>
        </authorList>
    </citation>
    <scope>NUCLEOTIDE SEQUENCE [LARGE SCALE GENOMIC DNA]</scope>
    <source>
        <strain evidence="16">finn</strain>
    </source>
</reference>
<keyword evidence="6 12" id="KW-0808">Transferase</keyword>
<comment type="subcellular location">
    <subcellularLocation>
        <location evidence="1">Endoplasmic reticulum membrane</location>
        <topology evidence="1">Single-pass membrane protein</topology>
    </subcellularLocation>
</comment>
<comment type="caution">
    <text evidence="15">The sequence shown here is derived from an EMBL/GenBank/DDBJ whole genome shotgun (WGS) entry which is preliminary data.</text>
</comment>
<evidence type="ECO:0000256" key="12">
    <source>
        <dbReference type="RuleBase" id="RU367051"/>
    </source>
</evidence>
<accession>A0A1Y1V1V1</accession>
<keyword evidence="10 12" id="KW-0472">Membrane</keyword>
<evidence type="ECO:0000256" key="5">
    <source>
        <dbReference type="ARBA" id="ARBA00022676"/>
    </source>
</evidence>
<evidence type="ECO:0000256" key="8">
    <source>
        <dbReference type="ARBA" id="ARBA00022824"/>
    </source>
</evidence>
<dbReference type="InterPro" id="IPR031814">
    <property type="entry name" value="ALG11_N"/>
</dbReference>
<dbReference type="InterPro" id="IPR001296">
    <property type="entry name" value="Glyco_trans_1"/>
</dbReference>
<evidence type="ECO:0000256" key="3">
    <source>
        <dbReference type="ARBA" id="ARBA00012645"/>
    </source>
</evidence>
<dbReference type="GO" id="GO:0005789">
    <property type="term" value="C:endoplasmic reticulum membrane"/>
    <property type="evidence" value="ECO:0007669"/>
    <property type="project" value="UniProtKB-SubCell"/>
</dbReference>
<comment type="similarity">
    <text evidence="12">Belongs to the glycosyltransferase group 1 family. Glycosyltransferase 4 subfamily.</text>
</comment>
<dbReference type="SUPFAM" id="SSF53756">
    <property type="entry name" value="UDP-Glycosyltransferase/glycogen phosphorylase"/>
    <property type="match status" value="1"/>
</dbReference>
<comment type="function">
    <text evidence="12">GDP-Man:Man(3)GlcNAc(2)-PP-Dol alpha-1,2-mannosyltransferase that operates in the biosynthetic pathway of dolichol-linked oligosaccharides, the glycan precursors employed in protein asparagine (N)-glycosylation. The assembly of dolichol-linked oligosaccharides begins on the cytosolic side of the endoplasmic reticulum membrane and finishes in its lumen. The sequential addition of sugars to dolichol pyrophosphate produces dolichol-linked oligosaccharides containing fourteen sugars, including two GlcNAcs, nine mannoses and three glucoses. Once assembled, the oligosaccharide is transferred from the lipid to nascent proteins by oligosaccharyltransferases. Catalyzes, on the cytoplasmic face of the endoplasmic reticulum, the addition of the fourth and fifth mannose residues to the dolichol-linked oligosaccharide chain, to produce Man(5)GlcNAc(2)-PP-dolichol core oligosaccharide.</text>
</comment>
<dbReference type="Pfam" id="PF15924">
    <property type="entry name" value="ALG11_N"/>
    <property type="match status" value="1"/>
</dbReference>
<dbReference type="Gene3D" id="3.40.50.2000">
    <property type="entry name" value="Glycogen Phosphorylase B"/>
    <property type="match status" value="1"/>
</dbReference>
<evidence type="ECO:0000256" key="11">
    <source>
        <dbReference type="ARBA" id="ARBA00045065"/>
    </source>
</evidence>
<evidence type="ECO:0000256" key="9">
    <source>
        <dbReference type="ARBA" id="ARBA00022989"/>
    </source>
</evidence>